<proteinExistence type="predicted"/>
<protein>
    <submittedName>
        <fullName evidence="1">Uncharacterized protein</fullName>
    </submittedName>
</protein>
<sequence length="50" mass="5392">MVRAVTRASRLLRDLSISAVVTVGNRIVRAHRHPVGFGSGVLCQAVKHIS</sequence>
<dbReference type="AlphaFoldDB" id="A0AAG5D9I0"/>
<evidence type="ECO:0000313" key="2">
    <source>
        <dbReference type="Proteomes" id="UP000075880"/>
    </source>
</evidence>
<accession>A0AAG5D9I0</accession>
<organism evidence="1 2">
    <name type="scientific">Anopheles atroparvus</name>
    <name type="common">European mosquito</name>
    <dbReference type="NCBI Taxonomy" id="41427"/>
    <lineage>
        <taxon>Eukaryota</taxon>
        <taxon>Metazoa</taxon>
        <taxon>Ecdysozoa</taxon>
        <taxon>Arthropoda</taxon>
        <taxon>Hexapoda</taxon>
        <taxon>Insecta</taxon>
        <taxon>Pterygota</taxon>
        <taxon>Neoptera</taxon>
        <taxon>Endopterygota</taxon>
        <taxon>Diptera</taxon>
        <taxon>Nematocera</taxon>
        <taxon>Culicoidea</taxon>
        <taxon>Culicidae</taxon>
        <taxon>Anophelinae</taxon>
        <taxon>Anopheles</taxon>
    </lineage>
</organism>
<name>A0AAG5D9I0_ANOAO</name>
<dbReference type="Proteomes" id="UP000075880">
    <property type="component" value="Unassembled WGS sequence"/>
</dbReference>
<dbReference type="EnsemblMetazoa" id="ENSAATROPT008385">
    <property type="protein sequence ID" value="ENSAATROPP007545"/>
    <property type="gene ID" value="ENSAATROPG006832"/>
</dbReference>
<keyword evidence="2" id="KW-1185">Reference proteome</keyword>
<evidence type="ECO:0000313" key="1">
    <source>
        <dbReference type="EnsemblMetazoa" id="ENSAATROPP007545"/>
    </source>
</evidence>
<reference evidence="1" key="1">
    <citation type="submission" date="2024-04" db="UniProtKB">
        <authorList>
            <consortium name="EnsemblMetazoa"/>
        </authorList>
    </citation>
    <scope>IDENTIFICATION</scope>
    <source>
        <strain evidence="1">EBRO</strain>
    </source>
</reference>